<dbReference type="AlphaFoldDB" id="A0A238HBC1"/>
<proteinExistence type="predicted"/>
<dbReference type="Proteomes" id="UP000198460">
    <property type="component" value="Unassembled WGS sequence"/>
</dbReference>
<evidence type="ECO:0000313" key="1">
    <source>
        <dbReference type="EMBL" id="SMG02851.1"/>
    </source>
</evidence>
<sequence length="38" mass="4566">MDDASRVIRHVTRNAWARVAIRDLPAMRRRRFLYIPSV</sequence>
<organism evidence="1 2">
    <name type="scientific">Burkholderia singularis</name>
    <dbReference type="NCBI Taxonomy" id="1503053"/>
    <lineage>
        <taxon>Bacteria</taxon>
        <taxon>Pseudomonadati</taxon>
        <taxon>Pseudomonadota</taxon>
        <taxon>Betaproteobacteria</taxon>
        <taxon>Burkholderiales</taxon>
        <taxon>Burkholderiaceae</taxon>
        <taxon>Burkholderia</taxon>
        <taxon>pseudomallei group</taxon>
    </lineage>
</organism>
<reference evidence="1 2" key="1">
    <citation type="submission" date="2017-04" db="EMBL/GenBank/DDBJ databases">
        <authorList>
            <person name="Afonso C.L."/>
            <person name="Miller P.J."/>
            <person name="Scott M.A."/>
            <person name="Spackman E."/>
            <person name="Goraichik I."/>
            <person name="Dimitrov K.M."/>
            <person name="Suarez D.L."/>
            <person name="Swayne D.E."/>
        </authorList>
    </citation>
    <scope>NUCLEOTIDE SEQUENCE [LARGE SCALE GENOMIC DNA]</scope>
    <source>
        <strain evidence="1">LMG 28154</strain>
    </source>
</reference>
<accession>A0A238HBC1</accession>
<dbReference type="EMBL" id="FXAN01000112">
    <property type="protein sequence ID" value="SMG02851.1"/>
    <property type="molecule type" value="Genomic_DNA"/>
</dbReference>
<protein>
    <submittedName>
        <fullName evidence="1">Uncharacterized protein</fullName>
    </submittedName>
</protein>
<name>A0A238HBC1_9BURK</name>
<evidence type="ECO:0000313" key="2">
    <source>
        <dbReference type="Proteomes" id="UP000198460"/>
    </source>
</evidence>
<gene>
    <name evidence="1" type="ORF">BSIN_4560</name>
</gene>